<name>A0A6S6PFI2_9MYCO</name>
<dbReference type="Proteomes" id="UP000515734">
    <property type="component" value="Chromosome"/>
</dbReference>
<organism evidence="1 2">
    <name type="scientific">Mycolicibacterium litorale</name>
    <dbReference type="NCBI Taxonomy" id="758802"/>
    <lineage>
        <taxon>Bacteria</taxon>
        <taxon>Bacillati</taxon>
        <taxon>Actinomycetota</taxon>
        <taxon>Actinomycetes</taxon>
        <taxon>Mycobacteriales</taxon>
        <taxon>Mycobacteriaceae</taxon>
        <taxon>Mycolicibacterium</taxon>
    </lineage>
</organism>
<accession>A0A6S6PFI2</accession>
<gene>
    <name evidence="1" type="ORF">NIIDNTM18_46480</name>
</gene>
<reference evidence="1 2" key="1">
    <citation type="submission" date="2020-07" db="EMBL/GenBank/DDBJ databases">
        <title>Complete genome sequence of Mycolicibacterium litorale like strain isolated from cardiac implantable electronic device infection.</title>
        <authorList>
            <person name="Fukano H."/>
            <person name="Miyama H."/>
            <person name="Hoshino Y."/>
        </authorList>
    </citation>
    <scope>NUCLEOTIDE SEQUENCE [LARGE SCALE GENOMIC DNA]</scope>
    <source>
        <strain evidence="1 2">NIIDNTM18</strain>
    </source>
</reference>
<protein>
    <submittedName>
        <fullName evidence="1">Uncharacterized protein</fullName>
    </submittedName>
</protein>
<sequence>MRCAADAATENIATWVLALRMRTGMVSTVSWIVCCEVDERSREDPEAVVSVIRSI</sequence>
<evidence type="ECO:0000313" key="2">
    <source>
        <dbReference type="Proteomes" id="UP000515734"/>
    </source>
</evidence>
<dbReference type="AlphaFoldDB" id="A0A6S6PFI2"/>
<dbReference type="EMBL" id="AP023287">
    <property type="protein sequence ID" value="BCI55370.1"/>
    <property type="molecule type" value="Genomic_DNA"/>
</dbReference>
<evidence type="ECO:0000313" key="1">
    <source>
        <dbReference type="EMBL" id="BCI55370.1"/>
    </source>
</evidence>
<proteinExistence type="predicted"/>